<dbReference type="Pfam" id="PF00933">
    <property type="entry name" value="Glyco_hydro_3"/>
    <property type="match status" value="1"/>
</dbReference>
<dbReference type="InterPro" id="IPR019800">
    <property type="entry name" value="Glyco_hydro_3_AS"/>
</dbReference>
<dbReference type="Gene3D" id="2.60.40.10">
    <property type="entry name" value="Immunoglobulins"/>
    <property type="match status" value="1"/>
</dbReference>
<dbReference type="Gene3D" id="3.40.50.1700">
    <property type="entry name" value="Glycoside hydrolase family 3 C-terminal domain"/>
    <property type="match status" value="1"/>
</dbReference>
<comment type="catalytic activity">
    <reaction evidence="1 11">
        <text>Hydrolysis of terminal, non-reducing beta-D-glucosyl residues with release of beta-D-glucose.</text>
        <dbReference type="EC" id="3.2.1.21"/>
    </reaction>
</comment>
<sequence length="841" mass="92290">MVSTIQVPSDADRDFDVEHVIRNASVSEKISLLSGRDFWHTNPLPRFNVPSIRVSDGPNGVRGTKFIDGVPAACLPCGTGLASTWDQDLLYHAGILIGQECQAKGAHCWLGPTVCIQRSPLGGRGFESMSEDPYLTGKLAAAYIRGVQSTGVISVIKHWLANDQEHERVAVNAVVSARALREVHMLPFQIALRDAAPGGVMACYNRVNGKHVSENRELLDGLLRDEWKWKGLIMSDWFGTYSTAEALNAGLDLEMPGPTRQRGQLADLAVSTRKVSRQTIDARARNVLEFVRKASQVVVAEEEGGRDLPEDRRLNRKLAGDSVVLLRNASGLLPLQRSFKSIALIGPNMKNTAFCGGGSAYLQPYYTVSPFQGIVDQLPPEVHVKYEIGASANGWNPTLESSEVTTPAGSPGLRVRFYREPPAISEREVVDETVVPDSSWQLMGYSHPKLERLFYADIEGELVVQRTGRYEFGLAVYGSAMLYIDGRLLIDNSTVQRGGTFFFGKGTLEEKAEVELVHGQTYRIKVEFESAPSSKLIKPGVVNFGGGAGRLGLVEVVDPEVTINKAVYAATKSDVTILCVGLTRDQESEGFDRPHMDLPGVLPRLVSAVLAAAPDTIIVTQSGTPFNMLPWADHVKTHLHAWLAGNETGNGVADVIFGKTCPSGKLPLSFPRRIEDTPTYLNFGSERGRVIYGEDIYVGYKYYEKVDRAVLYPFGHGLSYTTFVYANLVITPSHVTLDVTNSGPVDGAEAVQLYIAADAAMSSIRRPEKELKGFKKVYLRSGETRQVKIALDRFATAFWDEELSCWVSEKGVYKVLVGSSSQKILLRGELELEETMTWSGL</sequence>
<dbReference type="InterPro" id="IPR001764">
    <property type="entry name" value="Glyco_hydro_3_N"/>
</dbReference>
<evidence type="ECO:0000256" key="3">
    <source>
        <dbReference type="ARBA" id="ARBA00005336"/>
    </source>
</evidence>
<evidence type="ECO:0000256" key="6">
    <source>
        <dbReference type="ARBA" id="ARBA00023001"/>
    </source>
</evidence>
<dbReference type="InterPro" id="IPR050288">
    <property type="entry name" value="Cellulose_deg_GH3"/>
</dbReference>
<evidence type="ECO:0000256" key="8">
    <source>
        <dbReference type="ARBA" id="ARBA00023277"/>
    </source>
</evidence>
<keyword evidence="7" id="KW-0325">Glycoprotein</keyword>
<dbReference type="SMART" id="SM01217">
    <property type="entry name" value="Fn3_like"/>
    <property type="match status" value="1"/>
</dbReference>
<protein>
    <recommendedName>
        <fullName evidence="4 11">beta-glucosidase</fullName>
        <ecNumber evidence="4 11">3.2.1.21</ecNumber>
    </recommendedName>
</protein>
<evidence type="ECO:0000256" key="10">
    <source>
        <dbReference type="ARBA" id="ARBA00023326"/>
    </source>
</evidence>
<keyword evidence="9 11" id="KW-0326">Glycosidase</keyword>
<reference evidence="13 14" key="1">
    <citation type="submission" date="2024-07" db="EMBL/GenBank/DDBJ databases">
        <title>Section-level genome sequencing and comparative genomics of Aspergillus sections Usti and Cavernicolus.</title>
        <authorList>
            <consortium name="Lawrence Berkeley National Laboratory"/>
            <person name="Nybo J.L."/>
            <person name="Vesth T.C."/>
            <person name="Theobald S."/>
            <person name="Frisvad J.C."/>
            <person name="Larsen T.O."/>
            <person name="Kjaerboelling I."/>
            <person name="Rothschild-Mancinelli K."/>
            <person name="Lyhne E.K."/>
            <person name="Kogle M.E."/>
            <person name="Barry K."/>
            <person name="Clum A."/>
            <person name="Na H."/>
            <person name="Ledsgaard L."/>
            <person name="Lin J."/>
            <person name="Lipzen A."/>
            <person name="Kuo A."/>
            <person name="Riley R."/>
            <person name="Mondo S."/>
            <person name="Labutti K."/>
            <person name="Haridas S."/>
            <person name="Pangalinan J."/>
            <person name="Salamov A.A."/>
            <person name="Simmons B.A."/>
            <person name="Magnuson J.K."/>
            <person name="Chen J."/>
            <person name="Drula E."/>
            <person name="Henrissat B."/>
            <person name="Wiebenga A."/>
            <person name="Lubbers R.J."/>
            <person name="Gomes A.C."/>
            <person name="Makela M.R."/>
            <person name="Stajich J."/>
            <person name="Grigoriev I.V."/>
            <person name="Mortensen U.H."/>
            <person name="De Vries R.P."/>
            <person name="Baker S.E."/>
            <person name="Andersen M.R."/>
        </authorList>
    </citation>
    <scope>NUCLEOTIDE SEQUENCE [LARGE SCALE GENOMIC DNA]</scope>
    <source>
        <strain evidence="13 14">CBS 123904</strain>
    </source>
</reference>
<organism evidence="13 14">
    <name type="scientific">Aspergillus pseudoustus</name>
    <dbReference type="NCBI Taxonomy" id="1810923"/>
    <lineage>
        <taxon>Eukaryota</taxon>
        <taxon>Fungi</taxon>
        <taxon>Dikarya</taxon>
        <taxon>Ascomycota</taxon>
        <taxon>Pezizomycotina</taxon>
        <taxon>Eurotiomycetes</taxon>
        <taxon>Eurotiomycetidae</taxon>
        <taxon>Eurotiales</taxon>
        <taxon>Aspergillaceae</taxon>
        <taxon>Aspergillus</taxon>
        <taxon>Aspergillus subgen. Nidulantes</taxon>
    </lineage>
</organism>
<dbReference type="InterPro" id="IPR013783">
    <property type="entry name" value="Ig-like_fold"/>
</dbReference>
<gene>
    <name evidence="13" type="ORF">BJY01DRAFT_145630</name>
</gene>
<name>A0ABR4IFN7_9EURO</name>
<dbReference type="Proteomes" id="UP001610446">
    <property type="component" value="Unassembled WGS sequence"/>
</dbReference>
<dbReference type="InterPro" id="IPR026891">
    <property type="entry name" value="Fn3-like"/>
</dbReference>
<dbReference type="PANTHER" id="PTHR42715:SF13">
    <property type="entry name" value="BETA-GLUCOSIDASE K-RELATED"/>
    <property type="match status" value="1"/>
</dbReference>
<evidence type="ECO:0000256" key="2">
    <source>
        <dbReference type="ARBA" id="ARBA00004987"/>
    </source>
</evidence>
<evidence type="ECO:0000259" key="12">
    <source>
        <dbReference type="PROSITE" id="PS51820"/>
    </source>
</evidence>
<evidence type="ECO:0000313" key="14">
    <source>
        <dbReference type="Proteomes" id="UP001610446"/>
    </source>
</evidence>
<dbReference type="SMART" id="SM00758">
    <property type="entry name" value="PA14"/>
    <property type="match status" value="1"/>
</dbReference>
<feature type="domain" description="PA14" evidence="12">
    <location>
        <begin position="408"/>
        <end position="567"/>
    </location>
</feature>
<comment type="pathway">
    <text evidence="2 11">Glycan metabolism; cellulose degradation.</text>
</comment>
<keyword evidence="5 11" id="KW-0378">Hydrolase</keyword>
<evidence type="ECO:0000256" key="7">
    <source>
        <dbReference type="ARBA" id="ARBA00023180"/>
    </source>
</evidence>
<comment type="similarity">
    <text evidence="3 11">Belongs to the glycosyl hydrolase 3 family.</text>
</comment>
<keyword evidence="14" id="KW-1185">Reference proteome</keyword>
<evidence type="ECO:0000256" key="9">
    <source>
        <dbReference type="ARBA" id="ARBA00023295"/>
    </source>
</evidence>
<evidence type="ECO:0000256" key="5">
    <source>
        <dbReference type="ARBA" id="ARBA00022801"/>
    </source>
</evidence>
<dbReference type="EMBL" id="JBFXLU010000436">
    <property type="protein sequence ID" value="KAL2826552.1"/>
    <property type="molecule type" value="Genomic_DNA"/>
</dbReference>
<dbReference type="EC" id="3.2.1.21" evidence="4 11"/>
<dbReference type="InterPro" id="IPR002772">
    <property type="entry name" value="Glyco_hydro_3_C"/>
</dbReference>
<evidence type="ECO:0000256" key="4">
    <source>
        <dbReference type="ARBA" id="ARBA00012744"/>
    </source>
</evidence>
<keyword evidence="6" id="KW-0136">Cellulose degradation</keyword>
<dbReference type="SUPFAM" id="SSF52279">
    <property type="entry name" value="Beta-D-glucan exohydrolase, C-terminal domain"/>
    <property type="match status" value="1"/>
</dbReference>
<dbReference type="PANTHER" id="PTHR42715">
    <property type="entry name" value="BETA-GLUCOSIDASE"/>
    <property type="match status" value="1"/>
</dbReference>
<evidence type="ECO:0000256" key="11">
    <source>
        <dbReference type="RuleBase" id="RU361161"/>
    </source>
</evidence>
<dbReference type="InterPro" id="IPR011658">
    <property type="entry name" value="PA14_dom"/>
</dbReference>
<dbReference type="Pfam" id="PF14310">
    <property type="entry name" value="Fn3-like"/>
    <property type="match status" value="1"/>
</dbReference>
<dbReference type="InterPro" id="IPR037524">
    <property type="entry name" value="PA14/GLEYA"/>
</dbReference>
<comment type="caution">
    <text evidence="13">The sequence shown here is derived from an EMBL/GenBank/DDBJ whole genome shotgun (WGS) entry which is preliminary data.</text>
</comment>
<evidence type="ECO:0000256" key="1">
    <source>
        <dbReference type="ARBA" id="ARBA00000448"/>
    </source>
</evidence>
<proteinExistence type="inferred from homology"/>
<dbReference type="Gene3D" id="2.60.120.260">
    <property type="entry name" value="Galactose-binding domain-like"/>
    <property type="match status" value="1"/>
</dbReference>
<dbReference type="SUPFAM" id="SSF51445">
    <property type="entry name" value="(Trans)glycosidases"/>
    <property type="match status" value="1"/>
</dbReference>
<dbReference type="InterPro" id="IPR036881">
    <property type="entry name" value="Glyco_hydro_3_C_sf"/>
</dbReference>
<keyword evidence="8 11" id="KW-0119">Carbohydrate metabolism</keyword>
<dbReference type="InterPro" id="IPR017853">
    <property type="entry name" value="GH"/>
</dbReference>
<dbReference type="PROSITE" id="PS51820">
    <property type="entry name" value="PA14"/>
    <property type="match status" value="1"/>
</dbReference>
<dbReference type="PROSITE" id="PS00775">
    <property type="entry name" value="GLYCOSYL_HYDROL_F3"/>
    <property type="match status" value="1"/>
</dbReference>
<dbReference type="InterPro" id="IPR036962">
    <property type="entry name" value="Glyco_hydro_3_N_sf"/>
</dbReference>
<dbReference type="PRINTS" id="PR00133">
    <property type="entry name" value="GLHYDRLASE3"/>
</dbReference>
<keyword evidence="10 11" id="KW-0624">Polysaccharide degradation</keyword>
<dbReference type="Gene3D" id="3.20.20.300">
    <property type="entry name" value="Glycoside hydrolase, family 3, N-terminal domain"/>
    <property type="match status" value="1"/>
</dbReference>
<dbReference type="Pfam" id="PF01915">
    <property type="entry name" value="Glyco_hydro_3_C"/>
    <property type="match status" value="1"/>
</dbReference>
<dbReference type="Pfam" id="PF07691">
    <property type="entry name" value="PA14"/>
    <property type="match status" value="1"/>
</dbReference>
<accession>A0ABR4IFN7</accession>
<evidence type="ECO:0000313" key="13">
    <source>
        <dbReference type="EMBL" id="KAL2826552.1"/>
    </source>
</evidence>